<dbReference type="OrthoDB" id="10651194at2759"/>
<dbReference type="GeneID" id="36580808"/>
<dbReference type="InParanoid" id="A0A2J6T7W0"/>
<name>A0A2J6T7W0_9HELO</name>
<sequence>MCDCDGDLCPASNDEEKRLPETRLGVCFSWTYGTLRNLSQLPSQSPRHFFRFYWAPTPQLGQRVIHAFVHTRELDKYHGYLPATPYPIQRLDSESPSGSLDKYCNVLDWTGLYQADHTAKSRPVPCLAMTVIAKRHPRPMMAAPTRACRPPGMPCMHLGMQSLRCGTWMDKCFLRQSFLCLFSSWLVARGF</sequence>
<proteinExistence type="predicted"/>
<protein>
    <submittedName>
        <fullName evidence="1">Uncharacterized protein</fullName>
    </submittedName>
</protein>
<dbReference type="AlphaFoldDB" id="A0A2J6T7W0"/>
<accession>A0A2J6T7W0</accession>
<keyword evidence="2" id="KW-1185">Reference proteome</keyword>
<evidence type="ECO:0000313" key="2">
    <source>
        <dbReference type="Proteomes" id="UP000235371"/>
    </source>
</evidence>
<evidence type="ECO:0000313" key="1">
    <source>
        <dbReference type="EMBL" id="PMD59105.1"/>
    </source>
</evidence>
<gene>
    <name evidence="1" type="ORF">K444DRAFT_424109</name>
</gene>
<organism evidence="1 2">
    <name type="scientific">Hyaloscypha bicolor E</name>
    <dbReference type="NCBI Taxonomy" id="1095630"/>
    <lineage>
        <taxon>Eukaryota</taxon>
        <taxon>Fungi</taxon>
        <taxon>Dikarya</taxon>
        <taxon>Ascomycota</taxon>
        <taxon>Pezizomycotina</taxon>
        <taxon>Leotiomycetes</taxon>
        <taxon>Helotiales</taxon>
        <taxon>Hyaloscyphaceae</taxon>
        <taxon>Hyaloscypha</taxon>
        <taxon>Hyaloscypha bicolor</taxon>
    </lineage>
</organism>
<dbReference type="RefSeq" id="XP_024736009.1">
    <property type="nucleotide sequence ID" value="XM_024872728.1"/>
</dbReference>
<dbReference type="EMBL" id="KZ613817">
    <property type="protein sequence ID" value="PMD59105.1"/>
    <property type="molecule type" value="Genomic_DNA"/>
</dbReference>
<reference evidence="1 2" key="1">
    <citation type="submission" date="2016-04" db="EMBL/GenBank/DDBJ databases">
        <title>A degradative enzymes factory behind the ericoid mycorrhizal symbiosis.</title>
        <authorList>
            <consortium name="DOE Joint Genome Institute"/>
            <person name="Martino E."/>
            <person name="Morin E."/>
            <person name="Grelet G."/>
            <person name="Kuo A."/>
            <person name="Kohler A."/>
            <person name="Daghino S."/>
            <person name="Barry K."/>
            <person name="Choi C."/>
            <person name="Cichocki N."/>
            <person name="Clum A."/>
            <person name="Copeland A."/>
            <person name="Hainaut M."/>
            <person name="Haridas S."/>
            <person name="Labutti K."/>
            <person name="Lindquist E."/>
            <person name="Lipzen A."/>
            <person name="Khouja H.-R."/>
            <person name="Murat C."/>
            <person name="Ohm R."/>
            <person name="Olson A."/>
            <person name="Spatafora J."/>
            <person name="Veneault-Fourrey C."/>
            <person name="Henrissat B."/>
            <person name="Grigoriev I."/>
            <person name="Martin F."/>
            <person name="Perotto S."/>
        </authorList>
    </citation>
    <scope>NUCLEOTIDE SEQUENCE [LARGE SCALE GENOMIC DNA]</scope>
    <source>
        <strain evidence="1 2">E</strain>
    </source>
</reference>
<dbReference type="Proteomes" id="UP000235371">
    <property type="component" value="Unassembled WGS sequence"/>
</dbReference>